<dbReference type="EMBL" id="JARQWQ010000030">
    <property type="protein sequence ID" value="KAK2562081.1"/>
    <property type="molecule type" value="Genomic_DNA"/>
</dbReference>
<dbReference type="Proteomes" id="UP001249851">
    <property type="component" value="Unassembled WGS sequence"/>
</dbReference>
<proteinExistence type="predicted"/>
<dbReference type="AlphaFoldDB" id="A0AAD9V5K9"/>
<protein>
    <submittedName>
        <fullName evidence="2">Uncharacterized protein</fullName>
    </submittedName>
</protein>
<name>A0AAD9V5K9_ACRCE</name>
<sequence length="395" mass="44000">MILLGANEPVSSVEECCKSMANFKSTPYPRQESEDDRDTNGKLKPGAGIPRQEEHAQGSKESAQAELDAKSDACIPSQEEGNDENDEVSKPSHHLPCQERSIDSEDHEAKLRELEDLLADDEEFEVTHKYRCKTAELLLSEVQSFLRKLQNPQKLNVISFVYLVGPTMNINGENYLVPAEMQVVIVIDGVQVKSPAVDDLNGVLQGLTAMYPPANAVIAFACNPGTIRKDEERLYYIQTIVKYMTEEKLVLKDLLAKVREDLSQRQPPVSSLPLEFSLTSSLLPLCLNQGLIMPSDSCLTSTAILISNPANDGLKNFKEECRKNRHTLKMALSKGGWNCEEISNSSANGTMDELRKILGRMNNYKGTVMIYFIGCTSMVRLCCVVKLCVMLCVEW</sequence>
<keyword evidence="3" id="KW-1185">Reference proteome</keyword>
<gene>
    <name evidence="2" type="ORF">P5673_014826</name>
</gene>
<evidence type="ECO:0000256" key="1">
    <source>
        <dbReference type="SAM" id="MobiDB-lite"/>
    </source>
</evidence>
<reference evidence="2" key="2">
    <citation type="journal article" date="2023" name="Science">
        <title>Genomic signatures of disease resistance in endangered staghorn corals.</title>
        <authorList>
            <person name="Vollmer S.V."/>
            <person name="Selwyn J.D."/>
            <person name="Despard B.A."/>
            <person name="Roesel C.L."/>
        </authorList>
    </citation>
    <scope>NUCLEOTIDE SEQUENCE</scope>
    <source>
        <strain evidence="2">K2</strain>
    </source>
</reference>
<evidence type="ECO:0000313" key="2">
    <source>
        <dbReference type="EMBL" id="KAK2562081.1"/>
    </source>
</evidence>
<feature type="region of interest" description="Disordered" evidence="1">
    <location>
        <begin position="21"/>
        <end position="106"/>
    </location>
</feature>
<dbReference type="Gene3D" id="3.40.50.1460">
    <property type="match status" value="1"/>
</dbReference>
<organism evidence="2 3">
    <name type="scientific">Acropora cervicornis</name>
    <name type="common">Staghorn coral</name>
    <dbReference type="NCBI Taxonomy" id="6130"/>
    <lineage>
        <taxon>Eukaryota</taxon>
        <taxon>Metazoa</taxon>
        <taxon>Cnidaria</taxon>
        <taxon>Anthozoa</taxon>
        <taxon>Hexacorallia</taxon>
        <taxon>Scleractinia</taxon>
        <taxon>Astrocoeniina</taxon>
        <taxon>Acroporidae</taxon>
        <taxon>Acropora</taxon>
    </lineage>
</organism>
<comment type="caution">
    <text evidence="2">The sequence shown here is derived from an EMBL/GenBank/DDBJ whole genome shotgun (WGS) entry which is preliminary data.</text>
</comment>
<reference evidence="2" key="1">
    <citation type="journal article" date="2023" name="G3 (Bethesda)">
        <title>Whole genome assembly and annotation of the endangered Caribbean coral Acropora cervicornis.</title>
        <authorList>
            <person name="Selwyn J.D."/>
            <person name="Vollmer S.V."/>
        </authorList>
    </citation>
    <scope>NUCLEOTIDE SEQUENCE</scope>
    <source>
        <strain evidence="2">K2</strain>
    </source>
</reference>
<feature type="compositionally biased region" description="Basic and acidic residues" evidence="1">
    <location>
        <begin position="96"/>
        <end position="106"/>
    </location>
</feature>
<accession>A0AAD9V5K9</accession>
<evidence type="ECO:0000313" key="3">
    <source>
        <dbReference type="Proteomes" id="UP001249851"/>
    </source>
</evidence>